<dbReference type="OrthoDB" id="2129362at2759"/>
<evidence type="ECO:0008006" key="3">
    <source>
        <dbReference type="Google" id="ProtNLM"/>
    </source>
</evidence>
<protein>
    <recommendedName>
        <fullName evidence="3">N-acetyltransferase domain-containing protein</fullName>
    </recommendedName>
</protein>
<proteinExistence type="predicted"/>
<dbReference type="SUPFAM" id="SSF55729">
    <property type="entry name" value="Acyl-CoA N-acyltransferases (Nat)"/>
    <property type="match status" value="1"/>
</dbReference>
<evidence type="ECO:0000313" key="2">
    <source>
        <dbReference type="Proteomes" id="UP000298138"/>
    </source>
</evidence>
<dbReference type="InterPro" id="IPR016181">
    <property type="entry name" value="Acyl_CoA_acyltransferase"/>
</dbReference>
<dbReference type="Gene3D" id="3.40.630.30">
    <property type="match status" value="1"/>
</dbReference>
<dbReference type="EMBL" id="ML220130">
    <property type="protein sequence ID" value="TGZ79656.1"/>
    <property type="molecule type" value="Genomic_DNA"/>
</dbReference>
<keyword evidence="2" id="KW-1185">Reference proteome</keyword>
<organism evidence="1 2">
    <name type="scientific">Ascodesmis nigricans</name>
    <dbReference type="NCBI Taxonomy" id="341454"/>
    <lineage>
        <taxon>Eukaryota</taxon>
        <taxon>Fungi</taxon>
        <taxon>Dikarya</taxon>
        <taxon>Ascomycota</taxon>
        <taxon>Pezizomycotina</taxon>
        <taxon>Pezizomycetes</taxon>
        <taxon>Pezizales</taxon>
        <taxon>Ascodesmidaceae</taxon>
        <taxon>Ascodesmis</taxon>
    </lineage>
</organism>
<accession>A0A4S2MT60</accession>
<name>A0A4S2MT60_9PEZI</name>
<sequence>MATPLPTTAPPLPSPTIPHTQIHLRPGLPTDLPQCHAIFSHWVLQGASTMSHTVPTLREFSEEIEMCWTNNYPFIVAVYSGYEPDASSMKVGEKEKEKETALVLGYLFTVPIFQEQGHRIQLVEQGTFIHPALRKSGIGSRLTALNLNLLKNPERYTHPVPLPSTSTSLCPNAAPVKAKYPELDPTTYHLFRGSILRKPGVMIRRTVIDEEGIGKGKSRFYEKFGFRQLDILEGAGVKGGKKWDIKLWVLQLEEWDEVRAEFRGKAGAKL</sequence>
<gene>
    <name evidence="1" type="ORF">EX30DRAFT_342279</name>
</gene>
<dbReference type="AlphaFoldDB" id="A0A4S2MT60"/>
<dbReference type="InParanoid" id="A0A4S2MT60"/>
<evidence type="ECO:0000313" key="1">
    <source>
        <dbReference type="EMBL" id="TGZ79656.1"/>
    </source>
</evidence>
<dbReference type="Proteomes" id="UP000298138">
    <property type="component" value="Unassembled WGS sequence"/>
</dbReference>
<reference evidence="1 2" key="1">
    <citation type="submission" date="2019-04" db="EMBL/GenBank/DDBJ databases">
        <title>Comparative genomics and transcriptomics to analyze fruiting body development in filamentous ascomycetes.</title>
        <authorList>
            <consortium name="DOE Joint Genome Institute"/>
            <person name="Lutkenhaus R."/>
            <person name="Traeger S."/>
            <person name="Breuer J."/>
            <person name="Kuo A."/>
            <person name="Lipzen A."/>
            <person name="Pangilinan J."/>
            <person name="Dilworth D."/>
            <person name="Sandor L."/>
            <person name="Poggeler S."/>
            <person name="Barry K."/>
            <person name="Grigoriev I.V."/>
            <person name="Nowrousian M."/>
        </authorList>
    </citation>
    <scope>NUCLEOTIDE SEQUENCE [LARGE SCALE GENOMIC DNA]</scope>
    <source>
        <strain evidence="1 2">CBS 389.68</strain>
    </source>
</reference>